<organism evidence="6 7">
    <name type="scientific">Fistulifera solaris</name>
    <name type="common">Oleaginous diatom</name>
    <dbReference type="NCBI Taxonomy" id="1519565"/>
    <lineage>
        <taxon>Eukaryota</taxon>
        <taxon>Sar</taxon>
        <taxon>Stramenopiles</taxon>
        <taxon>Ochrophyta</taxon>
        <taxon>Bacillariophyta</taxon>
        <taxon>Bacillariophyceae</taxon>
        <taxon>Bacillariophycidae</taxon>
        <taxon>Naviculales</taxon>
        <taxon>Naviculaceae</taxon>
        <taxon>Fistulifera</taxon>
    </lineage>
</organism>
<dbReference type="AlphaFoldDB" id="A0A1Z5KRV1"/>
<dbReference type="OrthoDB" id="118154at2759"/>
<feature type="region of interest" description="Disordered" evidence="5">
    <location>
        <begin position="213"/>
        <end position="267"/>
    </location>
</feature>
<evidence type="ECO:0000256" key="1">
    <source>
        <dbReference type="ARBA" id="ARBA00004541"/>
    </source>
</evidence>
<dbReference type="Proteomes" id="UP000198406">
    <property type="component" value="Unassembled WGS sequence"/>
</dbReference>
<dbReference type="EMBL" id="BDSP01000281">
    <property type="protein sequence ID" value="GAX28822.1"/>
    <property type="molecule type" value="Genomic_DNA"/>
</dbReference>
<proteinExistence type="predicted"/>
<dbReference type="InterPro" id="IPR039273">
    <property type="entry name" value="TEPSIN"/>
</dbReference>
<protein>
    <recommendedName>
        <fullName evidence="8">VHS domain-containing protein</fullName>
    </recommendedName>
</protein>
<reference evidence="6 7" key="1">
    <citation type="journal article" date="2015" name="Plant Cell">
        <title>Oil accumulation by the oleaginous diatom Fistulifera solaris as revealed by the genome and transcriptome.</title>
        <authorList>
            <person name="Tanaka T."/>
            <person name="Maeda Y."/>
            <person name="Veluchamy A."/>
            <person name="Tanaka M."/>
            <person name="Abida H."/>
            <person name="Marechal E."/>
            <person name="Bowler C."/>
            <person name="Muto M."/>
            <person name="Sunaga Y."/>
            <person name="Tanaka M."/>
            <person name="Yoshino T."/>
            <person name="Taniguchi T."/>
            <person name="Fukuda Y."/>
            <person name="Nemoto M."/>
            <person name="Matsumoto M."/>
            <person name="Wong P.S."/>
            <person name="Aburatani S."/>
            <person name="Fujibuchi W."/>
        </authorList>
    </citation>
    <scope>NUCLEOTIDE SEQUENCE [LARGE SCALE GENOMIC DNA]</scope>
    <source>
        <strain evidence="6 7">JPCC DA0580</strain>
    </source>
</reference>
<accession>A0A1Z5KRV1</accession>
<evidence type="ECO:0000313" key="6">
    <source>
        <dbReference type="EMBL" id="GAX28822.1"/>
    </source>
</evidence>
<evidence type="ECO:0000256" key="5">
    <source>
        <dbReference type="SAM" id="MobiDB-lite"/>
    </source>
</evidence>
<comment type="caution">
    <text evidence="6">The sequence shown here is derived from an EMBL/GenBank/DDBJ whole genome shotgun (WGS) entry which is preliminary data.</text>
</comment>
<evidence type="ECO:0000256" key="3">
    <source>
        <dbReference type="ARBA" id="ARBA00023034"/>
    </source>
</evidence>
<name>A0A1Z5KRV1_FISSO</name>
<dbReference type="PANTHER" id="PTHR21514">
    <property type="entry name" value="AP-4 COMPLEX ACCESSORY SUBUNIT TEPSIN"/>
    <property type="match status" value="1"/>
</dbReference>
<dbReference type="InterPro" id="IPR008942">
    <property type="entry name" value="ENTH_VHS"/>
</dbReference>
<comment type="subcellular location">
    <subcellularLocation>
        <location evidence="1">Cytoplasmic vesicle</location>
    </subcellularLocation>
    <subcellularLocation>
        <location evidence="2">Golgi apparatus</location>
    </subcellularLocation>
</comment>
<dbReference type="InterPro" id="IPR016024">
    <property type="entry name" value="ARM-type_fold"/>
</dbReference>
<keyword evidence="3" id="KW-0333">Golgi apparatus</keyword>
<dbReference type="GO" id="GO:0031410">
    <property type="term" value="C:cytoplasmic vesicle"/>
    <property type="evidence" value="ECO:0007669"/>
    <property type="project" value="UniProtKB-SubCell"/>
</dbReference>
<feature type="compositionally biased region" description="Polar residues" evidence="5">
    <location>
        <begin position="247"/>
        <end position="259"/>
    </location>
</feature>
<dbReference type="GO" id="GO:0032588">
    <property type="term" value="C:trans-Golgi network membrane"/>
    <property type="evidence" value="ECO:0007669"/>
    <property type="project" value="TreeGrafter"/>
</dbReference>
<keyword evidence="4" id="KW-0968">Cytoplasmic vesicle</keyword>
<dbReference type="InParanoid" id="A0A1Z5KRV1"/>
<evidence type="ECO:0000313" key="7">
    <source>
        <dbReference type="Proteomes" id="UP000198406"/>
    </source>
</evidence>
<keyword evidence="7" id="KW-1185">Reference proteome</keyword>
<evidence type="ECO:0008006" key="8">
    <source>
        <dbReference type="Google" id="ProtNLM"/>
    </source>
</evidence>
<evidence type="ECO:0000256" key="2">
    <source>
        <dbReference type="ARBA" id="ARBA00004555"/>
    </source>
</evidence>
<dbReference type="InterPro" id="IPR035802">
    <property type="entry name" value="ENTH/VHS_tepsin"/>
</dbReference>
<sequence length="734" mass="77916">MDRGMLARATEGTDAPTPGYLYIDLTKAASSNPMACQEIARYLSNRLQSKQNPNVKAKCCKVIAKLADGVPRNQFRRAVAQDPSAITAIKEAMNFRGPMDPVRGDEPNARVRQAAKEALDAVYREAPSVETSAVTSGSYGPSPHDVGGYSSSSAAYPGGRRMEGVGNPMFSDPRNDPRYNGTQPSSFKEAVREAGDVLVGMIKDPLARNIPSAPQVHHVPRQGHSGDLPGYNRSQTYGRPPPGASELSRQTGGQWTMASNRGPGAINTEASAYSRSANSGAVGGSWGSASVQHSMPTVTINHSTPSSSYTMSPTAQAAVSDGSYETNLIMELCPPGGLKPVPPPEKLAEFSRNLPSLNADLICPAVLDCLEEGQPWIIRAKALCVMEACIQHGTLLTTGQNPYRDFFHACREEIIPLSQHPRAAIHDPARRVLQILGLQVDTTPTTPVSPPPIGSVPVNLLDFDQGPEPEATLMAASPAANLFGGMQVKEPVPAPAAAPPVPDATDLLGGFEDSAPVPVSQPAAPSLLDGFSHANTQATVASTSSMFAQMNLKENDTKRGAPVAINEGIEDLLGSGTNDATTTTASTTVNGSAFSFINKENTLSDLAKKEEVVSPTNTTSTVNNAGTIPVFDPLQNVTPQTAQRKIMSLSTEQMQAMAYQQNMWMQQQQQMQMALLLQQQRGALPPGMVLPFPGMAPPVMKPVTTADARPVQKDDKKFDFVLDAMKTAGSGPKT</sequence>
<dbReference type="CDD" id="cd03572">
    <property type="entry name" value="ENTH_like_Tepsin"/>
    <property type="match status" value="1"/>
</dbReference>
<dbReference type="Gene3D" id="1.25.40.90">
    <property type="match status" value="1"/>
</dbReference>
<evidence type="ECO:0000256" key="4">
    <source>
        <dbReference type="ARBA" id="ARBA00023329"/>
    </source>
</evidence>
<feature type="region of interest" description="Disordered" evidence="5">
    <location>
        <begin position="132"/>
        <end position="151"/>
    </location>
</feature>
<gene>
    <name evidence="6" type="ORF">FisN_35Lh011</name>
</gene>
<dbReference type="SUPFAM" id="SSF48371">
    <property type="entry name" value="ARM repeat"/>
    <property type="match status" value="1"/>
</dbReference>
<dbReference type="PANTHER" id="PTHR21514:SF0">
    <property type="entry name" value="AP-4 COMPLEX ACCESSORY SUBUNIT TEPSIN"/>
    <property type="match status" value="1"/>
</dbReference>